<reference evidence="1" key="2">
    <citation type="submission" date="2020-11" db="EMBL/GenBank/DDBJ databases">
        <authorList>
            <person name="McCartney M.A."/>
            <person name="Auch B."/>
            <person name="Kono T."/>
            <person name="Mallez S."/>
            <person name="Becker A."/>
            <person name="Gohl D.M."/>
            <person name="Silverstein K.A.T."/>
            <person name="Koren S."/>
            <person name="Bechman K.B."/>
            <person name="Herman A."/>
            <person name="Abrahante J.E."/>
            <person name="Garbe J."/>
        </authorList>
    </citation>
    <scope>NUCLEOTIDE SEQUENCE</scope>
    <source>
        <strain evidence="1">Duluth1</strain>
        <tissue evidence="1">Whole animal</tissue>
    </source>
</reference>
<organism evidence="1 2">
    <name type="scientific">Dreissena polymorpha</name>
    <name type="common">Zebra mussel</name>
    <name type="synonym">Mytilus polymorpha</name>
    <dbReference type="NCBI Taxonomy" id="45954"/>
    <lineage>
        <taxon>Eukaryota</taxon>
        <taxon>Metazoa</taxon>
        <taxon>Spiralia</taxon>
        <taxon>Lophotrochozoa</taxon>
        <taxon>Mollusca</taxon>
        <taxon>Bivalvia</taxon>
        <taxon>Autobranchia</taxon>
        <taxon>Heteroconchia</taxon>
        <taxon>Euheterodonta</taxon>
        <taxon>Imparidentia</taxon>
        <taxon>Neoheterodontei</taxon>
        <taxon>Myida</taxon>
        <taxon>Dreissenoidea</taxon>
        <taxon>Dreissenidae</taxon>
        <taxon>Dreissena</taxon>
    </lineage>
</organism>
<dbReference type="EMBL" id="JAIWYP010000008">
    <property type="protein sequence ID" value="KAH3789941.1"/>
    <property type="molecule type" value="Genomic_DNA"/>
</dbReference>
<name>A0A9D4F4I9_DREPO</name>
<keyword evidence="2" id="KW-1185">Reference proteome</keyword>
<sequence length="90" mass="10536">MRKKRSSKQEALIINFPQQRGDYERQKSPIIHKHLNSKKQLLTLISTYVKHADDICEGHVNENEEKNSIDVHHSLLVDIDLQIDQTDHQP</sequence>
<reference evidence="1" key="1">
    <citation type="journal article" date="2019" name="bioRxiv">
        <title>The Genome of the Zebra Mussel, Dreissena polymorpha: A Resource for Invasive Species Research.</title>
        <authorList>
            <person name="McCartney M.A."/>
            <person name="Auch B."/>
            <person name="Kono T."/>
            <person name="Mallez S."/>
            <person name="Zhang Y."/>
            <person name="Obille A."/>
            <person name="Becker A."/>
            <person name="Abrahante J.E."/>
            <person name="Garbe J."/>
            <person name="Badalamenti J.P."/>
            <person name="Herman A."/>
            <person name="Mangelson H."/>
            <person name="Liachko I."/>
            <person name="Sullivan S."/>
            <person name="Sone E.D."/>
            <person name="Koren S."/>
            <person name="Silverstein K.A.T."/>
            <person name="Beckman K.B."/>
            <person name="Gohl D.M."/>
        </authorList>
    </citation>
    <scope>NUCLEOTIDE SEQUENCE</scope>
    <source>
        <strain evidence="1">Duluth1</strain>
        <tissue evidence="1">Whole animal</tissue>
    </source>
</reference>
<protein>
    <submittedName>
        <fullName evidence="1">Uncharacterized protein</fullName>
    </submittedName>
</protein>
<comment type="caution">
    <text evidence="1">The sequence shown here is derived from an EMBL/GenBank/DDBJ whole genome shotgun (WGS) entry which is preliminary data.</text>
</comment>
<dbReference type="AlphaFoldDB" id="A0A9D4F4I9"/>
<dbReference type="Proteomes" id="UP000828390">
    <property type="component" value="Unassembled WGS sequence"/>
</dbReference>
<accession>A0A9D4F4I9</accession>
<proteinExistence type="predicted"/>
<gene>
    <name evidence="1" type="ORF">DPMN_168133</name>
</gene>
<evidence type="ECO:0000313" key="2">
    <source>
        <dbReference type="Proteomes" id="UP000828390"/>
    </source>
</evidence>
<evidence type="ECO:0000313" key="1">
    <source>
        <dbReference type="EMBL" id="KAH3789941.1"/>
    </source>
</evidence>